<feature type="transmembrane region" description="Helical" evidence="9">
    <location>
        <begin position="259"/>
        <end position="281"/>
    </location>
</feature>
<dbReference type="CDD" id="cd17332">
    <property type="entry name" value="MFS_MelB_like"/>
    <property type="match status" value="1"/>
</dbReference>
<keyword evidence="11" id="KW-1185">Reference proteome</keyword>
<comment type="subcellular location">
    <subcellularLocation>
        <location evidence="1">Cell membrane</location>
        <topology evidence="1">Multi-pass membrane protein</topology>
    </subcellularLocation>
</comment>
<dbReference type="Pfam" id="PF13347">
    <property type="entry name" value="MFS_2"/>
    <property type="match status" value="1"/>
</dbReference>
<feature type="transmembrane region" description="Helical" evidence="9">
    <location>
        <begin position="31"/>
        <end position="55"/>
    </location>
</feature>
<evidence type="ECO:0000256" key="2">
    <source>
        <dbReference type="ARBA" id="ARBA00022448"/>
    </source>
</evidence>
<evidence type="ECO:0000256" key="6">
    <source>
        <dbReference type="ARBA" id="ARBA00022847"/>
    </source>
</evidence>
<dbReference type="AlphaFoldDB" id="A0AA44BE54"/>
<evidence type="ECO:0000256" key="5">
    <source>
        <dbReference type="ARBA" id="ARBA00022692"/>
    </source>
</evidence>
<dbReference type="EMBL" id="SUMG01000001">
    <property type="protein sequence ID" value="NBG87131.1"/>
    <property type="molecule type" value="Genomic_DNA"/>
</dbReference>
<feature type="transmembrane region" description="Helical" evidence="9">
    <location>
        <begin position="406"/>
        <end position="426"/>
    </location>
</feature>
<keyword evidence="6" id="KW-0769">Symport</keyword>
<protein>
    <submittedName>
        <fullName evidence="10">MFS transporter</fullName>
    </submittedName>
</protein>
<gene>
    <name evidence="10" type="ORF">ISALK_01320</name>
</gene>
<feature type="transmembrane region" description="Helical" evidence="9">
    <location>
        <begin position="76"/>
        <end position="94"/>
    </location>
</feature>
<evidence type="ECO:0000256" key="3">
    <source>
        <dbReference type="ARBA" id="ARBA00022475"/>
    </source>
</evidence>
<dbReference type="PANTHER" id="PTHR11328">
    <property type="entry name" value="MAJOR FACILITATOR SUPERFAMILY DOMAIN-CONTAINING PROTEIN"/>
    <property type="match status" value="1"/>
</dbReference>
<feature type="transmembrane region" description="Helical" evidence="9">
    <location>
        <begin position="320"/>
        <end position="345"/>
    </location>
</feature>
<accession>A0AA44BE54</accession>
<dbReference type="InterPro" id="IPR036259">
    <property type="entry name" value="MFS_trans_sf"/>
</dbReference>
<feature type="transmembrane region" description="Helical" evidence="9">
    <location>
        <begin position="145"/>
        <end position="171"/>
    </location>
</feature>
<reference evidence="10 11" key="1">
    <citation type="submission" date="2019-04" db="EMBL/GenBank/DDBJ databases">
        <title>Isachenkonia alkalipeptolytica gen. nov. sp. nov. a new anaerobic, alkiliphilic organothrophic bacterium capable to reduce synthesized ferrihydrite isolated from a soda lake.</title>
        <authorList>
            <person name="Toshchakov S.V."/>
            <person name="Zavarzina D.G."/>
            <person name="Zhilina T.N."/>
            <person name="Kostrikina N.A."/>
            <person name="Kublanov I.V."/>
        </authorList>
    </citation>
    <scope>NUCLEOTIDE SEQUENCE [LARGE SCALE GENOMIC DNA]</scope>
    <source>
        <strain evidence="10 11">Z-1701</strain>
    </source>
</reference>
<keyword evidence="5 9" id="KW-0812">Transmembrane</keyword>
<comment type="caution">
    <text evidence="10">The sequence shown here is derived from an EMBL/GenBank/DDBJ whole genome shotgun (WGS) entry which is preliminary data.</text>
</comment>
<evidence type="ECO:0000256" key="1">
    <source>
        <dbReference type="ARBA" id="ARBA00004651"/>
    </source>
</evidence>
<evidence type="ECO:0000313" key="11">
    <source>
        <dbReference type="Proteomes" id="UP000449710"/>
    </source>
</evidence>
<organism evidence="10 11">
    <name type="scientific">Isachenkonia alkalipeptolytica</name>
    <dbReference type="NCBI Taxonomy" id="2565777"/>
    <lineage>
        <taxon>Bacteria</taxon>
        <taxon>Bacillati</taxon>
        <taxon>Bacillota</taxon>
        <taxon>Clostridia</taxon>
        <taxon>Eubacteriales</taxon>
        <taxon>Clostridiaceae</taxon>
        <taxon>Isachenkonia</taxon>
    </lineage>
</organism>
<feature type="transmembrane region" description="Helical" evidence="9">
    <location>
        <begin position="106"/>
        <end position="124"/>
    </location>
</feature>
<dbReference type="GO" id="GO:0006814">
    <property type="term" value="P:sodium ion transport"/>
    <property type="evidence" value="ECO:0007669"/>
    <property type="project" value="InterPro"/>
</dbReference>
<dbReference type="InterPro" id="IPR001927">
    <property type="entry name" value="Na/Gal_symport"/>
</dbReference>
<dbReference type="InterPro" id="IPR018043">
    <property type="entry name" value="Na/Gal_symport_CS"/>
</dbReference>
<dbReference type="InterPro" id="IPR039672">
    <property type="entry name" value="MFS_2"/>
</dbReference>
<dbReference type="GO" id="GO:0015293">
    <property type="term" value="F:symporter activity"/>
    <property type="evidence" value="ECO:0007669"/>
    <property type="project" value="UniProtKB-KW"/>
</dbReference>
<evidence type="ECO:0000256" key="4">
    <source>
        <dbReference type="ARBA" id="ARBA00022597"/>
    </source>
</evidence>
<dbReference type="GO" id="GO:0008643">
    <property type="term" value="P:carbohydrate transport"/>
    <property type="evidence" value="ECO:0007669"/>
    <property type="project" value="InterPro"/>
</dbReference>
<dbReference type="SUPFAM" id="SSF103473">
    <property type="entry name" value="MFS general substrate transporter"/>
    <property type="match status" value="1"/>
</dbReference>
<keyword evidence="2" id="KW-0813">Transport</keyword>
<keyword evidence="3" id="KW-1003">Cell membrane</keyword>
<feature type="transmembrane region" description="Helical" evidence="9">
    <location>
        <begin position="293"/>
        <end position="314"/>
    </location>
</feature>
<feature type="transmembrane region" description="Helical" evidence="9">
    <location>
        <begin position="183"/>
        <end position="202"/>
    </location>
</feature>
<dbReference type="GO" id="GO:0005886">
    <property type="term" value="C:plasma membrane"/>
    <property type="evidence" value="ECO:0007669"/>
    <property type="project" value="UniProtKB-SubCell"/>
</dbReference>
<dbReference type="Gene3D" id="1.20.1250.20">
    <property type="entry name" value="MFS general substrate transporter like domains"/>
    <property type="match status" value="1"/>
</dbReference>
<keyword evidence="7 9" id="KW-1133">Transmembrane helix</keyword>
<dbReference type="NCBIfam" id="TIGR00792">
    <property type="entry name" value="gph"/>
    <property type="match status" value="1"/>
</dbReference>
<dbReference type="Proteomes" id="UP000449710">
    <property type="component" value="Unassembled WGS sequence"/>
</dbReference>
<dbReference type="PROSITE" id="PS00872">
    <property type="entry name" value="NA_GALACTOSIDE_SYMP"/>
    <property type="match status" value="1"/>
</dbReference>
<dbReference type="PANTHER" id="PTHR11328:SF36">
    <property type="entry name" value="MELIBIOSE PERMEASE"/>
    <property type="match status" value="1"/>
</dbReference>
<feature type="transmembrane region" description="Helical" evidence="9">
    <location>
        <begin position="366"/>
        <end position="386"/>
    </location>
</feature>
<keyword evidence="4" id="KW-0762">Sugar transport</keyword>
<evidence type="ECO:0000256" key="8">
    <source>
        <dbReference type="ARBA" id="ARBA00023136"/>
    </source>
</evidence>
<evidence type="ECO:0000256" key="9">
    <source>
        <dbReference type="SAM" id="Phobius"/>
    </source>
</evidence>
<feature type="transmembrane region" description="Helical" evidence="9">
    <location>
        <begin position="228"/>
        <end position="253"/>
    </location>
</feature>
<sequence length="458" mass="50371">MKLTLREKTSYGIGAVSKDLVYSLVAGFLMYYYNAVLGISATFIGVLFMAARLFDAFNDPIMGVIIDKTKTRFGKFRPWLLIGTIINAGVLYLMFSIPTHLTGNELLIYASIAYIVWGITYTMMDIPYWSMIPSITEHGKDRENLAVIARSSAGLGFAIPVALTMLLVPILGDGNERLGFSRFSAIIGVVFIIGIIITSFNVKEKVKAGQKNPKVKEMFQALIRNDQALVVVVAIVVFNASLYLTNQLAIYFFRFDIGNAALFGIFGTIGGAAQIVSMLFIPLLRKKFNAKSLFIGGIFTTIFGYGILFILGTLNITNIIFLSIAAVIIFIGFGIATVLTTVFLANSVDYGEWKNQHRTESVIFSLQTFVVKLASAFSVLIAGVGLDLIGLDVNAPVQTEATLLGLRMLMVALPMVGLLISVLFFMKFYRLSEDKLDEISEDLKVRRETEKAAKAGVY</sequence>
<keyword evidence="8 9" id="KW-0472">Membrane</keyword>
<name>A0AA44BE54_9CLOT</name>
<evidence type="ECO:0000313" key="10">
    <source>
        <dbReference type="EMBL" id="NBG87131.1"/>
    </source>
</evidence>
<proteinExistence type="predicted"/>
<evidence type="ECO:0000256" key="7">
    <source>
        <dbReference type="ARBA" id="ARBA00022989"/>
    </source>
</evidence>